<keyword evidence="2" id="KW-1185">Reference proteome</keyword>
<dbReference type="EMBL" id="BGPR01133826">
    <property type="protein sequence ID" value="GBN52129.1"/>
    <property type="molecule type" value="Genomic_DNA"/>
</dbReference>
<comment type="caution">
    <text evidence="1">The sequence shown here is derived from an EMBL/GenBank/DDBJ whole genome shotgun (WGS) entry which is preliminary data.</text>
</comment>
<name>A0A4Y2PLY4_ARAVE</name>
<dbReference type="Proteomes" id="UP000499080">
    <property type="component" value="Unassembled WGS sequence"/>
</dbReference>
<evidence type="ECO:0000313" key="2">
    <source>
        <dbReference type="Proteomes" id="UP000499080"/>
    </source>
</evidence>
<proteinExistence type="predicted"/>
<accession>A0A4Y2PLY4</accession>
<organism evidence="1 2">
    <name type="scientific">Araneus ventricosus</name>
    <name type="common">Orbweaver spider</name>
    <name type="synonym">Epeira ventricosa</name>
    <dbReference type="NCBI Taxonomy" id="182803"/>
    <lineage>
        <taxon>Eukaryota</taxon>
        <taxon>Metazoa</taxon>
        <taxon>Ecdysozoa</taxon>
        <taxon>Arthropoda</taxon>
        <taxon>Chelicerata</taxon>
        <taxon>Arachnida</taxon>
        <taxon>Araneae</taxon>
        <taxon>Araneomorphae</taxon>
        <taxon>Entelegynae</taxon>
        <taxon>Araneoidea</taxon>
        <taxon>Araneidae</taxon>
        <taxon>Araneus</taxon>
    </lineage>
</organism>
<sequence length="97" mass="10855">MQNSRGLVFWTQQNAAHEDPAHVPCSGTWSLMKSFRKAGSQESPFRQSHMTIFFLARSFHLCITGMKVLDQVALYQLSATDVTRQLLLASLVGISKV</sequence>
<dbReference type="AlphaFoldDB" id="A0A4Y2PLY4"/>
<gene>
    <name evidence="1" type="ORF">AVEN_73021_1</name>
</gene>
<evidence type="ECO:0000313" key="1">
    <source>
        <dbReference type="EMBL" id="GBN52129.1"/>
    </source>
</evidence>
<reference evidence="1 2" key="1">
    <citation type="journal article" date="2019" name="Sci. Rep.">
        <title>Orb-weaving spider Araneus ventricosus genome elucidates the spidroin gene catalogue.</title>
        <authorList>
            <person name="Kono N."/>
            <person name="Nakamura H."/>
            <person name="Ohtoshi R."/>
            <person name="Moran D.A.P."/>
            <person name="Shinohara A."/>
            <person name="Yoshida Y."/>
            <person name="Fujiwara M."/>
            <person name="Mori M."/>
            <person name="Tomita M."/>
            <person name="Arakawa K."/>
        </authorList>
    </citation>
    <scope>NUCLEOTIDE SEQUENCE [LARGE SCALE GENOMIC DNA]</scope>
</reference>
<protein>
    <submittedName>
        <fullName evidence="1">Uncharacterized protein</fullName>
    </submittedName>
</protein>